<feature type="signal peptide" evidence="1">
    <location>
        <begin position="1"/>
        <end position="23"/>
    </location>
</feature>
<dbReference type="EMBL" id="SLZQ01000003">
    <property type="protein sequence ID" value="TCS37917.1"/>
    <property type="molecule type" value="Genomic_DNA"/>
</dbReference>
<dbReference type="OrthoDB" id="8592387at2"/>
<evidence type="ECO:0000313" key="2">
    <source>
        <dbReference type="EMBL" id="TCS37917.1"/>
    </source>
</evidence>
<proteinExistence type="predicted"/>
<keyword evidence="1" id="KW-0732">Signal</keyword>
<sequence>MNLKKRRLLATLSALAMSMPAVAADGHKGHDHDQKKGAAHVHDAKPLYGGIVTLVKDIHYELVAKPDSIALYMADHGKPVMAKDVDALVLLLSATNKKEVKLAPAGENKLEAKGNFDVAAGTKALASIVMPGKPVTNV</sequence>
<keyword evidence="3" id="KW-1185">Reference proteome</keyword>
<name>A0A4R3HX71_PAULE</name>
<dbReference type="RefSeq" id="WP_132257986.1">
    <property type="nucleotide sequence ID" value="NZ_SLZQ01000003.1"/>
</dbReference>
<reference evidence="2 3" key="1">
    <citation type="submission" date="2019-03" db="EMBL/GenBank/DDBJ databases">
        <title>Genomic Encyclopedia of Type Strains, Phase IV (KMG-IV): sequencing the most valuable type-strain genomes for metagenomic binning, comparative biology and taxonomic classification.</title>
        <authorList>
            <person name="Goeker M."/>
        </authorList>
    </citation>
    <scope>NUCLEOTIDE SEQUENCE [LARGE SCALE GENOMIC DNA]</scope>
    <source>
        <strain evidence="2 3">DSM 7445</strain>
    </source>
</reference>
<organism evidence="2 3">
    <name type="scientific">Paucimonas lemoignei</name>
    <name type="common">Pseudomonas lemoignei</name>
    <dbReference type="NCBI Taxonomy" id="29443"/>
    <lineage>
        <taxon>Bacteria</taxon>
        <taxon>Pseudomonadati</taxon>
        <taxon>Pseudomonadota</taxon>
        <taxon>Betaproteobacteria</taxon>
        <taxon>Burkholderiales</taxon>
        <taxon>Burkholderiaceae</taxon>
        <taxon>Paucimonas</taxon>
    </lineage>
</organism>
<gene>
    <name evidence="2" type="ORF">EDC30_103209</name>
</gene>
<dbReference type="AlphaFoldDB" id="A0A4R3HX71"/>
<comment type="caution">
    <text evidence="2">The sequence shown here is derived from an EMBL/GenBank/DDBJ whole genome shotgun (WGS) entry which is preliminary data.</text>
</comment>
<evidence type="ECO:0000313" key="3">
    <source>
        <dbReference type="Proteomes" id="UP000295382"/>
    </source>
</evidence>
<feature type="chain" id="PRO_5020569607" evidence="1">
    <location>
        <begin position="24"/>
        <end position="138"/>
    </location>
</feature>
<protein>
    <submittedName>
        <fullName evidence="2">Uncharacterized protein</fullName>
    </submittedName>
</protein>
<evidence type="ECO:0000256" key="1">
    <source>
        <dbReference type="SAM" id="SignalP"/>
    </source>
</evidence>
<dbReference type="Proteomes" id="UP000295382">
    <property type="component" value="Unassembled WGS sequence"/>
</dbReference>
<accession>A0A4R3HX71</accession>